<dbReference type="EMBL" id="PVTF01000001">
    <property type="protein sequence ID" value="PRY46861.1"/>
    <property type="molecule type" value="Genomic_DNA"/>
</dbReference>
<reference evidence="4 5" key="1">
    <citation type="submission" date="2018-03" db="EMBL/GenBank/DDBJ databases">
        <title>Genomic Encyclopedia of Archaeal and Bacterial Type Strains, Phase II (KMG-II): from individual species to whole genera.</title>
        <authorList>
            <person name="Goeker M."/>
        </authorList>
    </citation>
    <scope>NUCLEOTIDE SEQUENCE [LARGE SCALE GENOMIC DNA]</scope>
    <source>
        <strain evidence="4 5">DSM 44720</strain>
    </source>
</reference>
<sequence>MAVWDPDAVNRTTEEGRGGSGRRQPSAGVRPSAAQPSEERYRRGARRTSAEPLAASWEPDPTEVEEYRPRRRRTGVAGLVSNYGWRIYAVPVLLVLTLLVVLDSTVPASFQIGAAGNGGDSSGTEPRADQTSTNLTTPPAASERPPPKLDLNIPTAELPDGPKFSENGAGTWQVIPGTSDPVGSGRIYKYAIAIEDGVEGGDYGGDKDAFARTVQSFLADNRSWVGTGEVGMQRVDGNTKADFVISLTTTGTTHQICGFQIQYESSCWDPPTKRVVINTARWLRGAKAFSNDISSYRQYAVNHEVGHALGHGHEACQENNAPAPVMMQQTFGVSNDYVAQLNEVDASNKGVVPADGKTCTTNAFPVAPK</sequence>
<name>A0A2T0TMM2_9PSEU</name>
<dbReference type="SUPFAM" id="SSF55486">
    <property type="entry name" value="Metalloproteases ('zincins'), catalytic domain"/>
    <property type="match status" value="1"/>
</dbReference>
<comment type="caution">
    <text evidence="4">The sequence shown here is derived from an EMBL/GenBank/DDBJ whole genome shotgun (WGS) entry which is preliminary data.</text>
</comment>
<evidence type="ECO:0000313" key="4">
    <source>
        <dbReference type="EMBL" id="PRY46861.1"/>
    </source>
</evidence>
<keyword evidence="5" id="KW-1185">Reference proteome</keyword>
<accession>A0A2T0TMM2</accession>
<organism evidence="4 5">
    <name type="scientific">Umezawaea tangerina</name>
    <dbReference type="NCBI Taxonomy" id="84725"/>
    <lineage>
        <taxon>Bacteria</taxon>
        <taxon>Bacillati</taxon>
        <taxon>Actinomycetota</taxon>
        <taxon>Actinomycetes</taxon>
        <taxon>Pseudonocardiales</taxon>
        <taxon>Pseudonocardiaceae</taxon>
        <taxon>Umezawaea</taxon>
    </lineage>
</organism>
<keyword evidence="2" id="KW-0472">Membrane</keyword>
<dbReference type="Proteomes" id="UP000239494">
    <property type="component" value="Unassembled WGS sequence"/>
</dbReference>
<keyword evidence="2" id="KW-1133">Transmembrane helix</keyword>
<gene>
    <name evidence="4" type="ORF">CLV43_1011142</name>
</gene>
<dbReference type="Gene3D" id="3.40.390.10">
    <property type="entry name" value="Collagenase (Catalytic Domain)"/>
    <property type="match status" value="1"/>
</dbReference>
<feature type="transmembrane region" description="Helical" evidence="2">
    <location>
        <begin position="83"/>
        <end position="102"/>
    </location>
</feature>
<evidence type="ECO:0000256" key="2">
    <source>
        <dbReference type="SAM" id="Phobius"/>
    </source>
</evidence>
<dbReference type="AlphaFoldDB" id="A0A2T0TMM2"/>
<feature type="region of interest" description="Disordered" evidence="1">
    <location>
        <begin position="112"/>
        <end position="151"/>
    </location>
</feature>
<protein>
    <submittedName>
        <fullName evidence="4">Uncharacterized protein DUF3152</fullName>
    </submittedName>
</protein>
<evidence type="ECO:0000259" key="3">
    <source>
        <dbReference type="Pfam" id="PF11350"/>
    </source>
</evidence>
<dbReference type="InterPro" id="IPR024079">
    <property type="entry name" value="MetalloPept_cat_dom_sf"/>
</dbReference>
<dbReference type="InterPro" id="IPR022603">
    <property type="entry name" value="DUF3152"/>
</dbReference>
<evidence type="ECO:0000313" key="5">
    <source>
        <dbReference type="Proteomes" id="UP000239494"/>
    </source>
</evidence>
<keyword evidence="2" id="KW-0812">Transmembrane</keyword>
<dbReference type="GO" id="GO:0008237">
    <property type="term" value="F:metallopeptidase activity"/>
    <property type="evidence" value="ECO:0007669"/>
    <property type="project" value="InterPro"/>
</dbReference>
<feature type="region of interest" description="Disordered" evidence="1">
    <location>
        <begin position="1"/>
        <end position="69"/>
    </location>
</feature>
<feature type="compositionally biased region" description="Polar residues" evidence="1">
    <location>
        <begin position="129"/>
        <end position="139"/>
    </location>
</feature>
<feature type="domain" description="DUF3152" evidence="3">
    <location>
        <begin position="158"/>
        <end position="365"/>
    </location>
</feature>
<evidence type="ECO:0000256" key="1">
    <source>
        <dbReference type="SAM" id="MobiDB-lite"/>
    </source>
</evidence>
<proteinExistence type="predicted"/>
<dbReference type="Pfam" id="PF11350">
    <property type="entry name" value="DUF3152"/>
    <property type="match status" value="1"/>
</dbReference>